<evidence type="ECO:0000313" key="2">
    <source>
        <dbReference type="Proteomes" id="UP001218218"/>
    </source>
</evidence>
<evidence type="ECO:0000313" key="1">
    <source>
        <dbReference type="EMBL" id="KAJ7359353.1"/>
    </source>
</evidence>
<dbReference type="EMBL" id="JARIHO010000006">
    <property type="protein sequence ID" value="KAJ7359353.1"/>
    <property type="molecule type" value="Genomic_DNA"/>
</dbReference>
<sequence>MNKDVQINAKKTRTIFLNSRRRSLFSPWMSFTTDAKSFQEFDGIDFLDTGILGRYSAELLEGYSKVDNAFTGPAKAPQDRFEGVGGLVDHIFITTGGREVMHDDIISVAERRQKKHHMNVELVVQEGGVHDDMFIDFFAREKKLGSLTLR</sequence>
<name>A0AAD7EZX7_9AGAR</name>
<dbReference type="SUPFAM" id="SSF53474">
    <property type="entry name" value="alpha/beta-Hydrolases"/>
    <property type="match status" value="1"/>
</dbReference>
<proteinExistence type="predicted"/>
<dbReference type="Gene3D" id="3.40.50.1820">
    <property type="entry name" value="alpha/beta hydrolase"/>
    <property type="match status" value="1"/>
</dbReference>
<reference evidence="1" key="1">
    <citation type="submission" date="2023-03" db="EMBL/GenBank/DDBJ databases">
        <title>Massive genome expansion in bonnet fungi (Mycena s.s.) driven by repeated elements and novel gene families across ecological guilds.</title>
        <authorList>
            <consortium name="Lawrence Berkeley National Laboratory"/>
            <person name="Harder C.B."/>
            <person name="Miyauchi S."/>
            <person name="Viragh M."/>
            <person name="Kuo A."/>
            <person name="Thoen E."/>
            <person name="Andreopoulos B."/>
            <person name="Lu D."/>
            <person name="Skrede I."/>
            <person name="Drula E."/>
            <person name="Henrissat B."/>
            <person name="Morin E."/>
            <person name="Kohler A."/>
            <person name="Barry K."/>
            <person name="LaButti K."/>
            <person name="Morin E."/>
            <person name="Salamov A."/>
            <person name="Lipzen A."/>
            <person name="Mereny Z."/>
            <person name="Hegedus B."/>
            <person name="Baldrian P."/>
            <person name="Stursova M."/>
            <person name="Weitz H."/>
            <person name="Taylor A."/>
            <person name="Grigoriev I.V."/>
            <person name="Nagy L.G."/>
            <person name="Martin F."/>
            <person name="Kauserud H."/>
        </authorList>
    </citation>
    <scope>NUCLEOTIDE SEQUENCE</scope>
    <source>
        <strain evidence="1">CBHHK002</strain>
    </source>
</reference>
<protein>
    <submittedName>
        <fullName evidence="1">Uncharacterized protein</fullName>
    </submittedName>
</protein>
<gene>
    <name evidence="1" type="ORF">DFH08DRAFT_1037922</name>
</gene>
<keyword evidence="2" id="KW-1185">Reference proteome</keyword>
<organism evidence="1 2">
    <name type="scientific">Mycena albidolilacea</name>
    <dbReference type="NCBI Taxonomy" id="1033008"/>
    <lineage>
        <taxon>Eukaryota</taxon>
        <taxon>Fungi</taxon>
        <taxon>Dikarya</taxon>
        <taxon>Basidiomycota</taxon>
        <taxon>Agaricomycotina</taxon>
        <taxon>Agaricomycetes</taxon>
        <taxon>Agaricomycetidae</taxon>
        <taxon>Agaricales</taxon>
        <taxon>Marasmiineae</taxon>
        <taxon>Mycenaceae</taxon>
        <taxon>Mycena</taxon>
    </lineage>
</organism>
<comment type="caution">
    <text evidence="1">The sequence shown here is derived from an EMBL/GenBank/DDBJ whole genome shotgun (WGS) entry which is preliminary data.</text>
</comment>
<dbReference type="AlphaFoldDB" id="A0AAD7EZX7"/>
<dbReference type="Proteomes" id="UP001218218">
    <property type="component" value="Unassembled WGS sequence"/>
</dbReference>
<accession>A0AAD7EZX7</accession>
<dbReference type="InterPro" id="IPR029058">
    <property type="entry name" value="AB_hydrolase_fold"/>
</dbReference>